<evidence type="ECO:0000259" key="3">
    <source>
        <dbReference type="PROSITE" id="PS51192"/>
    </source>
</evidence>
<dbReference type="Gene3D" id="3.40.50.10810">
    <property type="entry name" value="Tandem AAA-ATPase domain"/>
    <property type="match status" value="1"/>
</dbReference>
<dbReference type="Gramene" id="RZC60934">
    <property type="protein sequence ID" value="RZC60934"/>
    <property type="gene ID" value="C5167_022705"/>
</dbReference>
<dbReference type="InterPro" id="IPR002711">
    <property type="entry name" value="HNH"/>
</dbReference>
<feature type="domain" description="Helicase ATP-binding" evidence="3">
    <location>
        <begin position="189"/>
        <end position="353"/>
    </location>
</feature>
<dbReference type="Proteomes" id="UP000316621">
    <property type="component" value="Chromosome 5"/>
</dbReference>
<evidence type="ECO:0000313" key="6">
    <source>
        <dbReference type="Proteomes" id="UP000316621"/>
    </source>
</evidence>
<dbReference type="InterPro" id="IPR038718">
    <property type="entry name" value="SNF2-like_sf"/>
</dbReference>
<dbReference type="Gene3D" id="1.10.30.50">
    <property type="match status" value="1"/>
</dbReference>
<protein>
    <recommendedName>
        <fullName evidence="7">DNA annealing helicase and endonuclease ZRANB3</fullName>
    </recommendedName>
</protein>
<dbReference type="GO" id="GO:0006281">
    <property type="term" value="P:DNA repair"/>
    <property type="evidence" value="ECO:0007669"/>
    <property type="project" value="TreeGrafter"/>
</dbReference>
<dbReference type="InterPro" id="IPR001650">
    <property type="entry name" value="Helicase_C-like"/>
</dbReference>
<dbReference type="InterPro" id="IPR003615">
    <property type="entry name" value="HNH_nuc"/>
</dbReference>
<name>A0A4Y7JIL1_PAPSO</name>
<dbReference type="CDD" id="cd00085">
    <property type="entry name" value="HNHc"/>
    <property type="match status" value="1"/>
</dbReference>
<evidence type="ECO:0008006" key="7">
    <source>
        <dbReference type="Google" id="ProtNLM"/>
    </source>
</evidence>
<organism evidence="5 6">
    <name type="scientific">Papaver somniferum</name>
    <name type="common">Opium poppy</name>
    <dbReference type="NCBI Taxonomy" id="3469"/>
    <lineage>
        <taxon>Eukaryota</taxon>
        <taxon>Viridiplantae</taxon>
        <taxon>Streptophyta</taxon>
        <taxon>Embryophyta</taxon>
        <taxon>Tracheophyta</taxon>
        <taxon>Spermatophyta</taxon>
        <taxon>Magnoliopsida</taxon>
        <taxon>Ranunculales</taxon>
        <taxon>Papaveraceae</taxon>
        <taxon>Papaveroideae</taxon>
        <taxon>Papaver</taxon>
    </lineage>
</organism>
<dbReference type="GO" id="GO:0016787">
    <property type="term" value="F:hydrolase activity"/>
    <property type="evidence" value="ECO:0007669"/>
    <property type="project" value="UniProtKB-KW"/>
</dbReference>
<feature type="compositionally biased region" description="Polar residues" evidence="2">
    <location>
        <begin position="1243"/>
        <end position="1256"/>
    </location>
</feature>
<dbReference type="SMART" id="SM00487">
    <property type="entry name" value="DEXDc"/>
    <property type="match status" value="1"/>
</dbReference>
<dbReference type="InterPro" id="IPR014001">
    <property type="entry name" value="Helicase_ATP-bd"/>
</dbReference>
<dbReference type="PROSITE" id="PS51192">
    <property type="entry name" value="HELICASE_ATP_BIND_1"/>
    <property type="match status" value="1"/>
</dbReference>
<dbReference type="CDD" id="cd18793">
    <property type="entry name" value="SF2_C_SNF"/>
    <property type="match status" value="1"/>
</dbReference>
<feature type="domain" description="Helicase C-terminal" evidence="4">
    <location>
        <begin position="516"/>
        <end position="676"/>
    </location>
</feature>
<feature type="compositionally biased region" description="Basic and acidic residues" evidence="2">
    <location>
        <begin position="1210"/>
        <end position="1226"/>
    </location>
</feature>
<dbReference type="GO" id="GO:0005524">
    <property type="term" value="F:ATP binding"/>
    <property type="evidence" value="ECO:0007669"/>
    <property type="project" value="InterPro"/>
</dbReference>
<dbReference type="CDD" id="cd18010">
    <property type="entry name" value="DEXHc_HARP_SMARCAL1"/>
    <property type="match status" value="1"/>
</dbReference>
<dbReference type="FunFam" id="3.40.50.10810:FF:000065">
    <property type="entry name" value="SNF2 DNA repair protein, putative"/>
    <property type="match status" value="1"/>
</dbReference>
<dbReference type="AlphaFoldDB" id="A0A4Y7JIL1"/>
<feature type="compositionally biased region" description="Polar residues" evidence="2">
    <location>
        <begin position="442"/>
        <end position="457"/>
    </location>
</feature>
<dbReference type="PANTHER" id="PTHR45766">
    <property type="entry name" value="DNA ANNEALING HELICASE AND ENDONUCLEASE ZRANB3 FAMILY MEMBER"/>
    <property type="match status" value="1"/>
</dbReference>
<evidence type="ECO:0000313" key="5">
    <source>
        <dbReference type="EMBL" id="RZC60934.1"/>
    </source>
</evidence>
<reference evidence="5 6" key="1">
    <citation type="journal article" date="2018" name="Science">
        <title>The opium poppy genome and morphinan production.</title>
        <authorList>
            <person name="Guo L."/>
            <person name="Winzer T."/>
            <person name="Yang X."/>
            <person name="Li Y."/>
            <person name="Ning Z."/>
            <person name="He Z."/>
            <person name="Teodor R."/>
            <person name="Lu Y."/>
            <person name="Bowser T.A."/>
            <person name="Graham I.A."/>
            <person name="Ye K."/>
        </authorList>
    </citation>
    <scope>NUCLEOTIDE SEQUENCE [LARGE SCALE GENOMIC DNA]</scope>
    <source>
        <strain evidence="6">cv. HN1</strain>
        <tissue evidence="5">Leaves</tissue>
    </source>
</reference>
<dbReference type="InterPro" id="IPR027417">
    <property type="entry name" value="P-loop_NTPase"/>
</dbReference>
<gene>
    <name evidence="5" type="ORF">C5167_022705</name>
</gene>
<dbReference type="Pfam" id="PF01844">
    <property type="entry name" value="HNH"/>
    <property type="match status" value="1"/>
</dbReference>
<dbReference type="EMBL" id="CM010719">
    <property type="protein sequence ID" value="RZC60934.1"/>
    <property type="molecule type" value="Genomic_DNA"/>
</dbReference>
<dbReference type="Pfam" id="PF00271">
    <property type="entry name" value="Helicase_C"/>
    <property type="match status" value="1"/>
</dbReference>
<feature type="region of interest" description="Disordered" evidence="2">
    <location>
        <begin position="441"/>
        <end position="483"/>
    </location>
</feature>
<sequence length="1256" mass="142386">MEITEEQRKRAEANRLAALEKRKALSSIREDAFRLYKCQKPNALPKPPERFQVRLEICSPDSFAITPEPLQNLTYPGQAECLRRLGDLLAFVMPSHYTQNHSGGKASVYKLGDYEMVLKCLKKSKGIELQEIPYTTLSVMQKFLDYCVPGRWIPCMPGHLSDDEVDGLIAKLPRVLYEALLPFQVDGVRFGLRRGGRCLIADEMGLGKTLQAIAIACCFIDEGPILVVCPAILRFSWAEELERWLPFFSPTDIHLVFGHQDNPVRLQRFPRIVVISYRMLNILRKSILEQEWSLLIIDESHHLRSSKKTPEPYEIQAALDVAMKVKRNVLLSGTPSLSRPFDIFNQINILWPCLLGKDKYDFAKKYCAVKSRYDPQGKIFQDYSQGIRLEELNVLLKQTVMIRRLKEHLLLQLPPKRRQVIRLKLSRTDIDSAFVATRRDSISSTEIDQQNDPVNDCTSETDDEEEEPPEISSDYSDKKDRHKSSRLLSNQQLGIAKLSGFCEWLSIHPIVAESDSSTDIDVNTGSQKMLIFAHHLKVLDGAQEIVCEKGIGFVRIDGHTLARDRQTAVQAFRSSAEVKVAIIGITAGGVGLDFSSARNVIFLELPMTSSDMLQAEDRAHRRGQTNAVNIYIFCAKDTSDESHWKNLNKTLCRVSSVMNGKYDSVQEIEVHRFSDLDFESDVARFDYLDGNDAEDSYTRSCPNLVSEVTSENGSSENHNCDELFKVDHSISRETAVSWARQPVGMNEDASEKTKYTLNKCAKDNRNSSKQSCSPTVEMVQPISEAMHTGILETNFVCKMDNTIVKVDGLEAVAVEGISDRSAETTIFECSKVQEQMEASKSHKETSESDEDEPAALANADECYSLQAGDLRFEISQYTGRIHLYTCIPEKDSRPRLLCKNFRPEEIDSLNFSAADINKKTDGKFMMENEACQNILQAFMKEWNGLRPVDQKKLLGKPLQLPLTSELWYLKESINHGSEGLLKGGSKQRNTPLSEISQPLPANASWKKISLCRGRKKEKEYTQGWTVTGEPLCKLCQKPCKGKLSKTPEYFEDLFCEMACFQEYRVRTSQGSLRESKPLHIQELFKMEHGVCVACKLDCHELVNYIKPLRSVARRREHVEKVAPNLARSKKLLDKLINYPREGNAWHADHIIPVYRGGGECNLDNMRTLCVACHSDVTKAQSKERRLRNMRAKDRVRDILKGLKVGSSMEHANHNSKEQGDMETRDKEDEDDLLMVDVPGSDYSRATDTVTVNKGEN</sequence>
<dbReference type="STRING" id="3469.A0A4Y7JIL1"/>
<dbReference type="GO" id="GO:0004520">
    <property type="term" value="F:DNA endonuclease activity"/>
    <property type="evidence" value="ECO:0007669"/>
    <property type="project" value="TreeGrafter"/>
</dbReference>
<dbReference type="GO" id="GO:0043596">
    <property type="term" value="C:nuclear replication fork"/>
    <property type="evidence" value="ECO:0007669"/>
    <property type="project" value="TreeGrafter"/>
</dbReference>
<dbReference type="OMA" id="WRKVVLH"/>
<evidence type="ECO:0000259" key="4">
    <source>
        <dbReference type="PROSITE" id="PS51194"/>
    </source>
</evidence>
<dbReference type="InterPro" id="IPR000330">
    <property type="entry name" value="SNF2_N"/>
</dbReference>
<feature type="compositionally biased region" description="Acidic residues" evidence="2">
    <location>
        <begin position="459"/>
        <end position="469"/>
    </location>
</feature>
<proteinExistence type="predicted"/>
<dbReference type="InterPro" id="IPR049730">
    <property type="entry name" value="SNF2/RAD54-like_C"/>
</dbReference>
<dbReference type="GO" id="GO:0003676">
    <property type="term" value="F:nucleic acid binding"/>
    <property type="evidence" value="ECO:0007669"/>
    <property type="project" value="InterPro"/>
</dbReference>
<accession>A0A4Y7JIL1</accession>
<keyword evidence="1" id="KW-0378">Hydrolase</keyword>
<dbReference type="GO" id="GO:0008270">
    <property type="term" value="F:zinc ion binding"/>
    <property type="evidence" value="ECO:0007669"/>
    <property type="project" value="InterPro"/>
</dbReference>
<dbReference type="Pfam" id="PF00176">
    <property type="entry name" value="SNF2-rel_dom"/>
    <property type="match status" value="1"/>
</dbReference>
<evidence type="ECO:0000256" key="2">
    <source>
        <dbReference type="SAM" id="MobiDB-lite"/>
    </source>
</evidence>
<feature type="region of interest" description="Disordered" evidence="2">
    <location>
        <begin position="1201"/>
        <end position="1256"/>
    </location>
</feature>
<dbReference type="GO" id="GO:0031297">
    <property type="term" value="P:replication fork processing"/>
    <property type="evidence" value="ECO:0007669"/>
    <property type="project" value="TreeGrafter"/>
</dbReference>
<dbReference type="SMART" id="SM00490">
    <property type="entry name" value="HELICc"/>
    <property type="match status" value="1"/>
</dbReference>
<dbReference type="PROSITE" id="PS51194">
    <property type="entry name" value="HELICASE_CTER"/>
    <property type="match status" value="1"/>
</dbReference>
<keyword evidence="6" id="KW-1185">Reference proteome</keyword>
<evidence type="ECO:0000256" key="1">
    <source>
        <dbReference type="ARBA" id="ARBA00022801"/>
    </source>
</evidence>
<dbReference type="SUPFAM" id="SSF52540">
    <property type="entry name" value="P-loop containing nucleoside triphosphate hydrolases"/>
    <property type="match status" value="2"/>
</dbReference>
<dbReference type="PANTHER" id="PTHR45766:SF5">
    <property type="entry name" value="SNF2 DOMAIN-CONTAINING PROTEIN _ HELICASE DOMAIN-CONTAINING PROTEIN _ HNH ENDONUCLEASE DOMAIN-CONTAINING PROTEIN"/>
    <property type="match status" value="1"/>
</dbReference>
<dbReference type="Gene3D" id="3.40.50.300">
    <property type="entry name" value="P-loop containing nucleotide triphosphate hydrolases"/>
    <property type="match status" value="1"/>
</dbReference>